<dbReference type="GO" id="GO:0003735">
    <property type="term" value="F:structural constituent of ribosome"/>
    <property type="evidence" value="ECO:0007669"/>
    <property type="project" value="InterPro"/>
</dbReference>
<evidence type="ECO:0000256" key="2">
    <source>
        <dbReference type="ARBA" id="ARBA00022980"/>
    </source>
</evidence>
<evidence type="ECO:0000313" key="6">
    <source>
        <dbReference type="EMBL" id="EWC48502.1"/>
    </source>
</evidence>
<dbReference type="PANTHER" id="PTHR11994">
    <property type="entry name" value="60S RIBOSOMAL PROTEIN L11-RELATED"/>
    <property type="match status" value="1"/>
</dbReference>
<dbReference type="SUPFAM" id="SSF55282">
    <property type="entry name" value="RL5-like"/>
    <property type="match status" value="1"/>
</dbReference>
<dbReference type="PIRSF" id="PIRSF002161">
    <property type="entry name" value="Ribosomal_L5"/>
    <property type="match status" value="1"/>
</dbReference>
<reference evidence="6 7" key="1">
    <citation type="submission" date="2013-05" db="EMBL/GenBank/DDBJ databases">
        <title>Drechslerella stenobrocha genome reveals carnivorous origination and mechanical trapping mechanism of predatory fungi.</title>
        <authorList>
            <person name="Liu X."/>
            <person name="Zhang W."/>
            <person name="Liu K."/>
        </authorList>
    </citation>
    <scope>NUCLEOTIDE SEQUENCE [LARGE SCALE GENOMIC DNA]</scope>
    <source>
        <strain evidence="6 7">248</strain>
    </source>
</reference>
<evidence type="ECO:0000313" key="7">
    <source>
        <dbReference type="Proteomes" id="UP000024837"/>
    </source>
</evidence>
<evidence type="ECO:0000256" key="1">
    <source>
        <dbReference type="ARBA" id="ARBA00008553"/>
    </source>
</evidence>
<dbReference type="GO" id="GO:1990904">
    <property type="term" value="C:ribonucleoprotein complex"/>
    <property type="evidence" value="ECO:0007669"/>
    <property type="project" value="UniProtKB-KW"/>
</dbReference>
<dbReference type="GO" id="GO:0005840">
    <property type="term" value="C:ribosome"/>
    <property type="evidence" value="ECO:0007669"/>
    <property type="project" value="UniProtKB-KW"/>
</dbReference>
<evidence type="ECO:0000256" key="4">
    <source>
        <dbReference type="RuleBase" id="RU003930"/>
    </source>
</evidence>
<accession>W7I8X9</accession>
<keyword evidence="7" id="KW-1185">Reference proteome</keyword>
<comment type="similarity">
    <text evidence="1 4">Belongs to the universal ribosomal protein uL5 family.</text>
</comment>
<dbReference type="InterPro" id="IPR022803">
    <property type="entry name" value="Ribosomal_uL5_dom_sf"/>
</dbReference>
<sequence length="136" mass="15092">MVVQAVTGVKAEIRLSRKSVANWGLKKEMEISAVARMSGPAMYKFLATCIDVVMPKIKEFKGVRGTTGDRSGNLAFGFDPEIVAMFPEIEANYDAYPSKFIPGCHIICKTTARSDRDARMLLSAFGVPFYGKMKEW</sequence>
<dbReference type="GO" id="GO:0006412">
    <property type="term" value="P:translation"/>
    <property type="evidence" value="ECO:0007669"/>
    <property type="project" value="InterPro"/>
</dbReference>
<gene>
    <name evidence="6" type="ORF">DRE_07736</name>
</gene>
<keyword evidence="3 4" id="KW-0687">Ribonucleoprotein</keyword>
<protein>
    <recommendedName>
        <fullName evidence="5">Large ribosomal subunit protein uL5 C-terminal domain-containing protein</fullName>
    </recommendedName>
</protein>
<evidence type="ECO:0000259" key="5">
    <source>
        <dbReference type="Pfam" id="PF00673"/>
    </source>
</evidence>
<name>W7I8X9_9PEZI</name>
<dbReference type="Proteomes" id="UP000024837">
    <property type="component" value="Unassembled WGS sequence"/>
</dbReference>
<evidence type="ECO:0000256" key="3">
    <source>
        <dbReference type="ARBA" id="ARBA00023274"/>
    </source>
</evidence>
<organism evidence="6 7">
    <name type="scientific">Drechslerella stenobrocha 248</name>
    <dbReference type="NCBI Taxonomy" id="1043628"/>
    <lineage>
        <taxon>Eukaryota</taxon>
        <taxon>Fungi</taxon>
        <taxon>Dikarya</taxon>
        <taxon>Ascomycota</taxon>
        <taxon>Pezizomycotina</taxon>
        <taxon>Orbiliomycetes</taxon>
        <taxon>Orbiliales</taxon>
        <taxon>Orbiliaceae</taxon>
        <taxon>Drechslerella</taxon>
    </lineage>
</organism>
<dbReference type="EMBL" id="KI966379">
    <property type="protein sequence ID" value="EWC48502.1"/>
    <property type="molecule type" value="Genomic_DNA"/>
</dbReference>
<dbReference type="Gene3D" id="3.30.1440.10">
    <property type="match status" value="1"/>
</dbReference>
<dbReference type="HOGENOM" id="CLU_061015_2_1_1"/>
<proteinExistence type="inferred from homology"/>
<dbReference type="OrthoDB" id="539541at2759"/>
<dbReference type="InterPro" id="IPR031309">
    <property type="entry name" value="Ribosomal_uL5_C"/>
</dbReference>
<feature type="domain" description="Large ribosomal subunit protein uL5 C-terminal" evidence="5">
    <location>
        <begin position="31"/>
        <end position="129"/>
    </location>
</feature>
<keyword evidence="2 4" id="KW-0689">Ribosomal protein</keyword>
<dbReference type="AlphaFoldDB" id="W7I8X9"/>
<dbReference type="Pfam" id="PF00673">
    <property type="entry name" value="Ribosomal_L5_C"/>
    <property type="match status" value="1"/>
</dbReference>
<dbReference type="InterPro" id="IPR002132">
    <property type="entry name" value="Ribosomal_uL5"/>
</dbReference>